<dbReference type="Gene3D" id="2.30.42.10">
    <property type="match status" value="1"/>
</dbReference>
<gene>
    <name evidence="7" type="ORF">BA724_00905</name>
</gene>
<evidence type="ECO:0000313" key="8">
    <source>
        <dbReference type="Proteomes" id="UP000095658"/>
    </source>
</evidence>
<keyword evidence="5" id="KW-0472">Membrane</keyword>
<organism evidence="7 8">
    <name type="scientific">Domibacillus iocasae</name>
    <dbReference type="NCBI Taxonomy" id="1714016"/>
    <lineage>
        <taxon>Bacteria</taxon>
        <taxon>Bacillati</taxon>
        <taxon>Bacillota</taxon>
        <taxon>Bacilli</taxon>
        <taxon>Bacillales</taxon>
        <taxon>Bacillaceae</taxon>
        <taxon>Domibacillus</taxon>
    </lineage>
</organism>
<dbReference type="EMBL" id="MAMP01000001">
    <property type="protein sequence ID" value="OES46650.1"/>
    <property type="molecule type" value="Genomic_DNA"/>
</dbReference>
<dbReference type="PANTHER" id="PTHR43343:SF3">
    <property type="entry name" value="PROTEASE DO-LIKE 8, CHLOROPLASTIC"/>
    <property type="match status" value="1"/>
</dbReference>
<evidence type="ECO:0000256" key="4">
    <source>
        <dbReference type="ARBA" id="ARBA00022825"/>
    </source>
</evidence>
<dbReference type="SMART" id="SM00228">
    <property type="entry name" value="PDZ"/>
    <property type="match status" value="1"/>
</dbReference>
<feature type="transmembrane region" description="Helical" evidence="5">
    <location>
        <begin position="21"/>
        <end position="43"/>
    </location>
</feature>
<dbReference type="OrthoDB" id="9758917at2"/>
<evidence type="ECO:0000259" key="6">
    <source>
        <dbReference type="SMART" id="SM00228"/>
    </source>
</evidence>
<dbReference type="GO" id="GO:0006508">
    <property type="term" value="P:proteolysis"/>
    <property type="evidence" value="ECO:0007669"/>
    <property type="project" value="UniProtKB-KW"/>
</dbReference>
<dbReference type="InterPro" id="IPR001478">
    <property type="entry name" value="PDZ"/>
</dbReference>
<dbReference type="GO" id="GO:0004252">
    <property type="term" value="F:serine-type endopeptidase activity"/>
    <property type="evidence" value="ECO:0007669"/>
    <property type="project" value="InterPro"/>
</dbReference>
<evidence type="ECO:0000256" key="2">
    <source>
        <dbReference type="ARBA" id="ARBA00022670"/>
    </source>
</evidence>
<sequence>MENEERYTPTPQPEKKGKDGLIKTAAASFTGMLAGGTMMFYMAPALLETNPTTIETTSSDTSSEITVQPTSTIASSQTDLVSAIDSIDEAVVGVVKLQAQDQMSLFGGQPMETADETAEETEAGTGSGVIFKKGKDVSYIVTNNHVVEGADTVEVALASGERVDADVIGTDALTDLAVLKISSDHVTEVANFGDSEALKLGEQVAAIGNPLGLDLSSSVTEGIVSGIDRSVPVTTSAGEWELNVIQTDAAINPGNSGGALINSAGQVIGINSLKIADDGVEGLGFAIPAEDAIPVIEELMTNGEVERPYLGVGLEDVSALSRQVVQNQLSLPETVTEGTVISQVETGSVAAKAGFKAGDVVVKADDTDITSTADFRKYLYNEAEIGDMVTMTIYRDGQQQTISATLSAQNE</sequence>
<proteinExistence type="inferred from homology"/>
<dbReference type="PANTHER" id="PTHR43343">
    <property type="entry name" value="PEPTIDASE S12"/>
    <property type="match status" value="1"/>
</dbReference>
<dbReference type="PRINTS" id="PR00834">
    <property type="entry name" value="PROTEASES2C"/>
</dbReference>
<dbReference type="SUPFAM" id="SSF50156">
    <property type="entry name" value="PDZ domain-like"/>
    <property type="match status" value="1"/>
</dbReference>
<protein>
    <submittedName>
        <fullName evidence="7">Peptidase S1</fullName>
    </submittedName>
</protein>
<evidence type="ECO:0000256" key="3">
    <source>
        <dbReference type="ARBA" id="ARBA00022801"/>
    </source>
</evidence>
<evidence type="ECO:0000256" key="1">
    <source>
        <dbReference type="ARBA" id="ARBA00010541"/>
    </source>
</evidence>
<keyword evidence="2" id="KW-0645">Protease</keyword>
<dbReference type="STRING" id="1714016.BA724_00905"/>
<dbReference type="Proteomes" id="UP000095658">
    <property type="component" value="Unassembled WGS sequence"/>
</dbReference>
<dbReference type="AlphaFoldDB" id="A0A1E7DU89"/>
<comment type="similarity">
    <text evidence="1">Belongs to the peptidase S1C family.</text>
</comment>
<accession>A0A1E7DU89</accession>
<name>A0A1E7DU89_9BACI</name>
<keyword evidence="5" id="KW-1133">Transmembrane helix</keyword>
<keyword evidence="4" id="KW-0720">Serine protease</keyword>
<dbReference type="SUPFAM" id="SSF50494">
    <property type="entry name" value="Trypsin-like serine proteases"/>
    <property type="match status" value="1"/>
</dbReference>
<dbReference type="Pfam" id="PF13180">
    <property type="entry name" value="PDZ_2"/>
    <property type="match status" value="1"/>
</dbReference>
<keyword evidence="5" id="KW-0812">Transmembrane</keyword>
<dbReference type="Pfam" id="PF13365">
    <property type="entry name" value="Trypsin_2"/>
    <property type="match status" value="1"/>
</dbReference>
<feature type="domain" description="PDZ" evidence="6">
    <location>
        <begin position="308"/>
        <end position="397"/>
    </location>
</feature>
<keyword evidence="8" id="KW-1185">Reference proteome</keyword>
<dbReference type="InterPro" id="IPR001940">
    <property type="entry name" value="Peptidase_S1C"/>
</dbReference>
<dbReference type="InterPro" id="IPR036034">
    <property type="entry name" value="PDZ_sf"/>
</dbReference>
<keyword evidence="3" id="KW-0378">Hydrolase</keyword>
<dbReference type="Gene3D" id="2.40.10.10">
    <property type="entry name" value="Trypsin-like serine proteases"/>
    <property type="match status" value="2"/>
</dbReference>
<dbReference type="InterPro" id="IPR051201">
    <property type="entry name" value="Chloro_Bact_Ser_Proteases"/>
</dbReference>
<dbReference type="RefSeq" id="WP_069936813.1">
    <property type="nucleotide sequence ID" value="NZ_MAMP01000001.1"/>
</dbReference>
<dbReference type="InterPro" id="IPR009003">
    <property type="entry name" value="Peptidase_S1_PA"/>
</dbReference>
<comment type="caution">
    <text evidence="7">The sequence shown here is derived from an EMBL/GenBank/DDBJ whole genome shotgun (WGS) entry which is preliminary data.</text>
</comment>
<reference evidence="7 8" key="1">
    <citation type="submission" date="2016-06" db="EMBL/GenBank/DDBJ databases">
        <title>Domibacillus iocasae genome sequencing.</title>
        <authorList>
            <person name="Verma A."/>
            <person name="Pal Y."/>
            <person name="Ojha A.K."/>
            <person name="Krishnamurthi S."/>
        </authorList>
    </citation>
    <scope>NUCLEOTIDE SEQUENCE [LARGE SCALE GENOMIC DNA]</scope>
    <source>
        <strain evidence="7 8">DSM 29979</strain>
    </source>
</reference>
<dbReference type="InterPro" id="IPR043504">
    <property type="entry name" value="Peptidase_S1_PA_chymotrypsin"/>
</dbReference>
<evidence type="ECO:0000313" key="7">
    <source>
        <dbReference type="EMBL" id="OES46650.1"/>
    </source>
</evidence>
<evidence type="ECO:0000256" key="5">
    <source>
        <dbReference type="SAM" id="Phobius"/>
    </source>
</evidence>